<evidence type="ECO:0000313" key="2">
    <source>
        <dbReference type="EMBL" id="RSL59010.1"/>
    </source>
</evidence>
<feature type="transmembrane region" description="Helical" evidence="1">
    <location>
        <begin position="142"/>
        <end position="161"/>
    </location>
</feature>
<comment type="caution">
    <text evidence="2">The sequence shown here is derived from an EMBL/GenBank/DDBJ whole genome shotgun (WGS) entry which is preliminary data.</text>
</comment>
<keyword evidence="1" id="KW-0812">Transmembrane</keyword>
<dbReference type="OrthoDB" id="5316097at2759"/>
<organism evidence="2 3">
    <name type="scientific">Fusarium duplospermum</name>
    <dbReference type="NCBI Taxonomy" id="1325734"/>
    <lineage>
        <taxon>Eukaryota</taxon>
        <taxon>Fungi</taxon>
        <taxon>Dikarya</taxon>
        <taxon>Ascomycota</taxon>
        <taxon>Pezizomycotina</taxon>
        <taxon>Sordariomycetes</taxon>
        <taxon>Hypocreomycetidae</taxon>
        <taxon>Hypocreales</taxon>
        <taxon>Nectriaceae</taxon>
        <taxon>Fusarium</taxon>
        <taxon>Fusarium solani species complex</taxon>
    </lineage>
</organism>
<keyword evidence="1" id="KW-1133">Transmembrane helix</keyword>
<keyword evidence="3" id="KW-1185">Reference proteome</keyword>
<feature type="transmembrane region" description="Helical" evidence="1">
    <location>
        <begin position="12"/>
        <end position="29"/>
    </location>
</feature>
<sequence length="162" mass="16762">MTTTLNTVVPALPVLLGLTGISVGIYSFVSPTSAIRMFGLRAPSSADKNLSSPHAEAFQRAAIYTYGIRNIGGGLANLGIFAFWKLSPVCQTNPAASDAVRQCLGICLILGTTVGLGDAWILRKFAKDGGVQGEAKTEAAKASVNHAITAAVILATGIFLVL</sequence>
<keyword evidence="1" id="KW-0472">Membrane</keyword>
<proteinExistence type="predicted"/>
<dbReference type="AlphaFoldDB" id="A0A428Q114"/>
<protein>
    <recommendedName>
        <fullName evidence="4">Integral membrane protein</fullName>
    </recommendedName>
</protein>
<evidence type="ECO:0000256" key="1">
    <source>
        <dbReference type="SAM" id="Phobius"/>
    </source>
</evidence>
<accession>A0A428Q114</accession>
<dbReference type="EMBL" id="NKCI01000069">
    <property type="protein sequence ID" value="RSL59010.1"/>
    <property type="molecule type" value="Genomic_DNA"/>
</dbReference>
<evidence type="ECO:0008006" key="4">
    <source>
        <dbReference type="Google" id="ProtNLM"/>
    </source>
</evidence>
<evidence type="ECO:0000313" key="3">
    <source>
        <dbReference type="Proteomes" id="UP000288168"/>
    </source>
</evidence>
<dbReference type="Pfam" id="PF14087">
    <property type="entry name" value="DUF4267"/>
    <property type="match status" value="1"/>
</dbReference>
<name>A0A428Q114_9HYPO</name>
<reference evidence="2 3" key="1">
    <citation type="submission" date="2017-06" db="EMBL/GenBank/DDBJ databases">
        <title>Comparative genomic analysis of Ambrosia Fusariam Clade fungi.</title>
        <authorList>
            <person name="Stajich J.E."/>
            <person name="Carrillo J."/>
            <person name="Kijimoto T."/>
            <person name="Eskalen A."/>
            <person name="O'Donnell K."/>
            <person name="Kasson M."/>
        </authorList>
    </citation>
    <scope>NUCLEOTIDE SEQUENCE [LARGE SCALE GENOMIC DNA]</scope>
    <source>
        <strain evidence="2 3">NRRL62584</strain>
    </source>
</reference>
<dbReference type="Proteomes" id="UP000288168">
    <property type="component" value="Unassembled WGS sequence"/>
</dbReference>
<feature type="transmembrane region" description="Helical" evidence="1">
    <location>
        <begin position="103"/>
        <end position="122"/>
    </location>
</feature>
<dbReference type="InterPro" id="IPR025363">
    <property type="entry name" value="DUF4267"/>
</dbReference>
<gene>
    <name evidence="2" type="ORF">CEP54_007513</name>
</gene>